<evidence type="ECO:0000313" key="2">
    <source>
        <dbReference type="EMBL" id="AYC44060.1"/>
    </source>
</evidence>
<name>A0AAI8PT97_9ACTN</name>
<reference evidence="2 3" key="1">
    <citation type="submission" date="2018-09" db="EMBL/GenBank/DDBJ databases">
        <title>Production of Trimethoprim by Streptomyces sp. 3E-1.</title>
        <authorList>
            <person name="Kang H.J."/>
            <person name="Kim S.B."/>
        </authorList>
    </citation>
    <scope>NUCLEOTIDE SEQUENCE [LARGE SCALE GENOMIC DNA]</scope>
    <source>
        <strain evidence="2 3">3E-1</strain>
    </source>
</reference>
<proteinExistence type="predicted"/>
<sequence>MGPVTDRSGGRAGGRVDRPTGIRLQPPARSPAERRCRGRPDGDHRARGRADGVPDRRNVAGRGRRRRRRGRHPRSVRGLFTLCGFARPRTTHWLVWTRGHPCRCARSTVAASDAASHRVREGTRTVWCLGPPPGHPLAVKCSPDQTHSFCQTGRCAAPARPGVRFAHGVPRWPEWVPGLSAVRAVPIERSFEVWLDGHRFEMFAGERVSYTRLGWSDVDAGGGSTRRGCSLR</sequence>
<dbReference type="KEGG" id="sge:DWG14_08368"/>
<protein>
    <submittedName>
        <fullName evidence="2">Uncharacterized protein</fullName>
    </submittedName>
</protein>
<dbReference type="AlphaFoldDB" id="A0AAI8PT97"/>
<evidence type="ECO:0000256" key="1">
    <source>
        <dbReference type="SAM" id="MobiDB-lite"/>
    </source>
</evidence>
<dbReference type="EMBL" id="CP032427">
    <property type="protein sequence ID" value="AYC44060.1"/>
    <property type="molecule type" value="Genomic_DNA"/>
</dbReference>
<evidence type="ECO:0000313" key="3">
    <source>
        <dbReference type="Proteomes" id="UP000265765"/>
    </source>
</evidence>
<dbReference type="Proteomes" id="UP000265765">
    <property type="component" value="Chromosome"/>
</dbReference>
<feature type="compositionally biased region" description="Basic and acidic residues" evidence="1">
    <location>
        <begin position="31"/>
        <end position="58"/>
    </location>
</feature>
<organism evidence="2 3">
    <name type="scientific">Streptomyces griseorubiginosus</name>
    <dbReference type="NCBI Taxonomy" id="67304"/>
    <lineage>
        <taxon>Bacteria</taxon>
        <taxon>Bacillati</taxon>
        <taxon>Actinomycetota</taxon>
        <taxon>Actinomycetes</taxon>
        <taxon>Kitasatosporales</taxon>
        <taxon>Streptomycetaceae</taxon>
        <taxon>Streptomyces</taxon>
    </lineage>
</organism>
<feature type="region of interest" description="Disordered" evidence="1">
    <location>
        <begin position="1"/>
        <end position="73"/>
    </location>
</feature>
<gene>
    <name evidence="2" type="ORF">DWG14_08368</name>
</gene>
<accession>A0AAI8PT97</accession>
<feature type="compositionally biased region" description="Basic residues" evidence="1">
    <location>
        <begin position="62"/>
        <end position="73"/>
    </location>
</feature>